<gene>
    <name evidence="1" type="ORF">BDN72DRAFT_849875</name>
</gene>
<accession>A0ACD3A8W7</accession>
<name>A0ACD3A8W7_9AGAR</name>
<evidence type="ECO:0000313" key="2">
    <source>
        <dbReference type="Proteomes" id="UP000308600"/>
    </source>
</evidence>
<reference evidence="1 2" key="1">
    <citation type="journal article" date="2019" name="Nat. Ecol. Evol.">
        <title>Megaphylogeny resolves global patterns of mushroom evolution.</title>
        <authorList>
            <person name="Varga T."/>
            <person name="Krizsan K."/>
            <person name="Foldi C."/>
            <person name="Dima B."/>
            <person name="Sanchez-Garcia M."/>
            <person name="Sanchez-Ramirez S."/>
            <person name="Szollosi G.J."/>
            <person name="Szarkandi J.G."/>
            <person name="Papp V."/>
            <person name="Albert L."/>
            <person name="Andreopoulos W."/>
            <person name="Angelini C."/>
            <person name="Antonin V."/>
            <person name="Barry K.W."/>
            <person name="Bougher N.L."/>
            <person name="Buchanan P."/>
            <person name="Buyck B."/>
            <person name="Bense V."/>
            <person name="Catcheside P."/>
            <person name="Chovatia M."/>
            <person name="Cooper J."/>
            <person name="Damon W."/>
            <person name="Desjardin D."/>
            <person name="Finy P."/>
            <person name="Geml J."/>
            <person name="Haridas S."/>
            <person name="Hughes K."/>
            <person name="Justo A."/>
            <person name="Karasinski D."/>
            <person name="Kautmanova I."/>
            <person name="Kiss B."/>
            <person name="Kocsube S."/>
            <person name="Kotiranta H."/>
            <person name="LaButti K.M."/>
            <person name="Lechner B.E."/>
            <person name="Liimatainen K."/>
            <person name="Lipzen A."/>
            <person name="Lukacs Z."/>
            <person name="Mihaltcheva S."/>
            <person name="Morgado L.N."/>
            <person name="Niskanen T."/>
            <person name="Noordeloos M.E."/>
            <person name="Ohm R.A."/>
            <person name="Ortiz-Santana B."/>
            <person name="Ovrebo C."/>
            <person name="Racz N."/>
            <person name="Riley R."/>
            <person name="Savchenko A."/>
            <person name="Shiryaev A."/>
            <person name="Soop K."/>
            <person name="Spirin V."/>
            <person name="Szebenyi C."/>
            <person name="Tomsovsky M."/>
            <person name="Tulloss R.E."/>
            <person name="Uehling J."/>
            <person name="Grigoriev I.V."/>
            <person name="Vagvolgyi C."/>
            <person name="Papp T."/>
            <person name="Martin F.M."/>
            <person name="Miettinen O."/>
            <person name="Hibbett D.S."/>
            <person name="Nagy L.G."/>
        </authorList>
    </citation>
    <scope>NUCLEOTIDE SEQUENCE [LARGE SCALE GENOMIC DNA]</scope>
    <source>
        <strain evidence="1 2">NL-1719</strain>
    </source>
</reference>
<protein>
    <submittedName>
        <fullName evidence="1">Uncharacterized protein</fullName>
    </submittedName>
</protein>
<organism evidence="1 2">
    <name type="scientific">Pluteus cervinus</name>
    <dbReference type="NCBI Taxonomy" id="181527"/>
    <lineage>
        <taxon>Eukaryota</taxon>
        <taxon>Fungi</taxon>
        <taxon>Dikarya</taxon>
        <taxon>Basidiomycota</taxon>
        <taxon>Agaricomycotina</taxon>
        <taxon>Agaricomycetes</taxon>
        <taxon>Agaricomycetidae</taxon>
        <taxon>Agaricales</taxon>
        <taxon>Pluteineae</taxon>
        <taxon>Pluteaceae</taxon>
        <taxon>Pluteus</taxon>
    </lineage>
</organism>
<evidence type="ECO:0000313" key="1">
    <source>
        <dbReference type="EMBL" id="TFK61252.1"/>
    </source>
</evidence>
<proteinExistence type="predicted"/>
<dbReference type="Proteomes" id="UP000308600">
    <property type="component" value="Unassembled WGS sequence"/>
</dbReference>
<dbReference type="EMBL" id="ML208679">
    <property type="protein sequence ID" value="TFK61252.1"/>
    <property type="molecule type" value="Genomic_DNA"/>
</dbReference>
<keyword evidence="2" id="KW-1185">Reference proteome</keyword>
<sequence>MARAPTSPTSSSNRKLCKLEIEIIDISLTSYPSTKNKVRAEFTSVSANGQTTDPWKTKPTTYRANDVRPTWSVNKVIALSGSFLRIHVVETPILQLAHIGAKLTLPLDVIFLELLRNSHNREVVLVVTGEGESRHNIQLEIRLQNDSFPEMLKLIVSSETLVEKLGIARRGVNALLLKPGRISELHTEAEALVGLLDRAIINFGRWKVCPRILLNMSKLLADYTPEFERVPDVDNNETKIMVKRVLALMTGLLGPALASEQEDIQDQFETITTSSTIQQLTIRAPLIRGELGDVLDAAVEAEAQTYKRLVQWSSAMRDSVAGAPGK</sequence>